<dbReference type="OrthoDB" id="4733078at2"/>
<protein>
    <submittedName>
        <fullName evidence="2">Uncharacterized protein</fullName>
    </submittedName>
</protein>
<accession>A0A5A7S169</accession>
<dbReference type="AlphaFoldDB" id="A0A5A7S169"/>
<feature type="compositionally biased region" description="Basic and acidic residues" evidence="1">
    <location>
        <begin position="85"/>
        <end position="107"/>
    </location>
</feature>
<keyword evidence="3" id="KW-1185">Reference proteome</keyword>
<sequence>MGTAHLVAEFVGSTYQSGHYAHWPLDRQLVAFLANGRNTTWVLGDDAAYKTLYDDILTGQRQLLSGGEPLRQPAPLHQISRFTGPRHDGYDAVDERHVRAEYGRPSR</sequence>
<evidence type="ECO:0000313" key="2">
    <source>
        <dbReference type="EMBL" id="KAA0016549.1"/>
    </source>
</evidence>
<reference evidence="2 3" key="1">
    <citation type="submission" date="2019-07" db="EMBL/GenBank/DDBJ databases">
        <title>Rhodococcus cavernicolus sp. nov., isolated from a cave.</title>
        <authorList>
            <person name="Lee S.D."/>
        </authorList>
    </citation>
    <scope>NUCLEOTIDE SEQUENCE [LARGE SCALE GENOMIC DNA]</scope>
    <source>
        <strain evidence="2 3">C1-24</strain>
    </source>
</reference>
<gene>
    <name evidence="2" type="ORF">FOY51_25990</name>
</gene>
<dbReference type="EMBL" id="VLNY01000026">
    <property type="protein sequence ID" value="KAA0016549.1"/>
    <property type="molecule type" value="Genomic_DNA"/>
</dbReference>
<evidence type="ECO:0000313" key="3">
    <source>
        <dbReference type="Proteomes" id="UP000322244"/>
    </source>
</evidence>
<dbReference type="Proteomes" id="UP000322244">
    <property type="component" value="Unassembled WGS sequence"/>
</dbReference>
<organism evidence="2 3">
    <name type="scientific">Antrihabitans cavernicola</name>
    <dbReference type="NCBI Taxonomy" id="2495913"/>
    <lineage>
        <taxon>Bacteria</taxon>
        <taxon>Bacillati</taxon>
        <taxon>Actinomycetota</taxon>
        <taxon>Actinomycetes</taxon>
        <taxon>Mycobacteriales</taxon>
        <taxon>Nocardiaceae</taxon>
        <taxon>Antrihabitans</taxon>
    </lineage>
</organism>
<feature type="region of interest" description="Disordered" evidence="1">
    <location>
        <begin position="67"/>
        <end position="107"/>
    </location>
</feature>
<evidence type="ECO:0000256" key="1">
    <source>
        <dbReference type="SAM" id="MobiDB-lite"/>
    </source>
</evidence>
<proteinExistence type="predicted"/>
<name>A0A5A7S169_9NOCA</name>
<dbReference type="RefSeq" id="WP_149433174.1">
    <property type="nucleotide sequence ID" value="NZ_VLNY01000026.1"/>
</dbReference>
<comment type="caution">
    <text evidence="2">The sequence shown here is derived from an EMBL/GenBank/DDBJ whole genome shotgun (WGS) entry which is preliminary data.</text>
</comment>